<dbReference type="CDD" id="cd00570">
    <property type="entry name" value="GST_N_family"/>
    <property type="match status" value="1"/>
</dbReference>
<evidence type="ECO:0000259" key="1">
    <source>
        <dbReference type="PROSITE" id="PS50404"/>
    </source>
</evidence>
<feature type="domain" description="GST N-terminal" evidence="1">
    <location>
        <begin position="7"/>
        <end position="87"/>
    </location>
</feature>
<proteinExistence type="predicted"/>
<protein>
    <recommendedName>
        <fullName evidence="1">GST N-terminal domain-containing protein</fullName>
    </recommendedName>
</protein>
<organism evidence="2 3">
    <name type="scientific">Cercophora samala</name>
    <dbReference type="NCBI Taxonomy" id="330535"/>
    <lineage>
        <taxon>Eukaryota</taxon>
        <taxon>Fungi</taxon>
        <taxon>Dikarya</taxon>
        <taxon>Ascomycota</taxon>
        <taxon>Pezizomycotina</taxon>
        <taxon>Sordariomycetes</taxon>
        <taxon>Sordariomycetidae</taxon>
        <taxon>Sordariales</taxon>
        <taxon>Lasiosphaeriaceae</taxon>
        <taxon>Cercophora</taxon>
    </lineage>
</organism>
<dbReference type="InterPro" id="IPR036249">
    <property type="entry name" value="Thioredoxin-like_sf"/>
</dbReference>
<dbReference type="Gene3D" id="3.40.30.110">
    <property type="match status" value="2"/>
</dbReference>
<sequence>MATATQEPLILYHYPFSPYARRLIWYLKIRGIPYYQCLQPPILPRPDLSSHLSLNHRRIPLLAHGGDLYLDTRLILNLLDTLFPPPPLSPEAKAITALLSTLTTSTNLFFRAAELLPSSLPVMKDPKFLKDRATFSSGFGQKHQTPEEGQLSRGEALVEVQASVRLLEETILSDGREWVLGGAEPTRADVEGVWVVHWLLTLPRPHNDNAIDPEVINKGRYPRTMAWVNRFDGYVNRLGEGREGRVVKGGEAAGMILRGGKRGGVGVDERDPVVKALGLRRGEVVEVFPTDTGVGFKDRGRLVGVDEREVVWENEKGVRVHAPRVGFRVRGVKGGASL</sequence>
<name>A0AA39YUL8_9PEZI</name>
<dbReference type="PROSITE" id="PS50404">
    <property type="entry name" value="GST_NTER"/>
    <property type="match status" value="1"/>
</dbReference>
<accession>A0AA39YUL8</accession>
<evidence type="ECO:0000313" key="2">
    <source>
        <dbReference type="EMBL" id="KAK0658922.1"/>
    </source>
</evidence>
<dbReference type="InterPro" id="IPR058268">
    <property type="entry name" value="DUF7962"/>
</dbReference>
<dbReference type="SUPFAM" id="SSF52833">
    <property type="entry name" value="Thioredoxin-like"/>
    <property type="match status" value="1"/>
</dbReference>
<keyword evidence="3" id="KW-1185">Reference proteome</keyword>
<comment type="caution">
    <text evidence="2">The sequence shown here is derived from an EMBL/GenBank/DDBJ whole genome shotgun (WGS) entry which is preliminary data.</text>
</comment>
<gene>
    <name evidence="2" type="ORF">QBC41DRAFT_287427</name>
</gene>
<dbReference type="AlphaFoldDB" id="A0AA39YUL8"/>
<reference evidence="2" key="1">
    <citation type="submission" date="2023-06" db="EMBL/GenBank/DDBJ databases">
        <title>Genome-scale phylogeny and comparative genomics of the fungal order Sordariales.</title>
        <authorList>
            <consortium name="Lawrence Berkeley National Laboratory"/>
            <person name="Hensen N."/>
            <person name="Bonometti L."/>
            <person name="Westerberg I."/>
            <person name="Brannstrom I.O."/>
            <person name="Guillou S."/>
            <person name="Cros-Aarteil S."/>
            <person name="Calhoun S."/>
            <person name="Haridas S."/>
            <person name="Kuo A."/>
            <person name="Mondo S."/>
            <person name="Pangilinan J."/>
            <person name="Riley R."/>
            <person name="Labutti K."/>
            <person name="Andreopoulos B."/>
            <person name="Lipzen A."/>
            <person name="Chen C."/>
            <person name="Yanf M."/>
            <person name="Daum C."/>
            <person name="Ng V."/>
            <person name="Clum A."/>
            <person name="Steindorff A."/>
            <person name="Ohm R."/>
            <person name="Martin F."/>
            <person name="Silar P."/>
            <person name="Natvig D."/>
            <person name="Lalanne C."/>
            <person name="Gautier V."/>
            <person name="Ament-Velasquez S.L."/>
            <person name="Kruys A."/>
            <person name="Hutchinson M.I."/>
            <person name="Powell A.J."/>
            <person name="Barry K."/>
            <person name="Miller A.N."/>
            <person name="Grigoriev I.V."/>
            <person name="Debuchy R."/>
            <person name="Gladieux P."/>
            <person name="Thoren M.H."/>
            <person name="Johannesson H."/>
        </authorList>
    </citation>
    <scope>NUCLEOTIDE SEQUENCE</scope>
    <source>
        <strain evidence="2">CBS 307.81</strain>
    </source>
</reference>
<dbReference type="SUPFAM" id="SSF47616">
    <property type="entry name" value="GST C-terminal domain-like"/>
    <property type="match status" value="1"/>
</dbReference>
<evidence type="ECO:0000313" key="3">
    <source>
        <dbReference type="Proteomes" id="UP001174997"/>
    </source>
</evidence>
<dbReference type="Pfam" id="PF25907">
    <property type="entry name" value="DUF7962"/>
    <property type="match status" value="1"/>
</dbReference>
<dbReference type="InterPro" id="IPR004045">
    <property type="entry name" value="Glutathione_S-Trfase_N"/>
</dbReference>
<dbReference type="EMBL" id="JAULSY010000194">
    <property type="protein sequence ID" value="KAK0658922.1"/>
    <property type="molecule type" value="Genomic_DNA"/>
</dbReference>
<dbReference type="InterPro" id="IPR036282">
    <property type="entry name" value="Glutathione-S-Trfase_C_sf"/>
</dbReference>
<dbReference type="Pfam" id="PF13417">
    <property type="entry name" value="GST_N_3"/>
    <property type="match status" value="1"/>
</dbReference>
<dbReference type="Proteomes" id="UP001174997">
    <property type="component" value="Unassembled WGS sequence"/>
</dbReference>